<reference evidence="1 2" key="1">
    <citation type="journal article" date="2018" name="Genome Announc.">
        <title>Genome Sequence of Geothermobacter sp. HR-1 Iron Reducer from the Loihi Seamount.</title>
        <authorList>
            <person name="Smith H."/>
            <person name="Abuyen K."/>
            <person name="Tremblay J."/>
            <person name="Savalia P."/>
            <person name="Perez-Rodriguez I."/>
            <person name="Emerson D."/>
            <person name="Tully B."/>
            <person name="Amend J."/>
        </authorList>
    </citation>
    <scope>NUCLEOTIDE SEQUENCE [LARGE SCALE GENOMIC DNA]</scope>
    <source>
        <strain evidence="1 2">HR-1</strain>
    </source>
</reference>
<dbReference type="AlphaFoldDB" id="A0A2K2H651"/>
<accession>A0A2K2H651</accession>
<name>A0A2K2H651_9BACT</name>
<dbReference type="EMBL" id="PPFX01000049">
    <property type="protein sequence ID" value="PNU18804.1"/>
    <property type="molecule type" value="Genomic_DNA"/>
</dbReference>
<organism evidence="1 2">
    <name type="scientific">Geothermobacter hydrogeniphilus</name>
    <dbReference type="NCBI Taxonomy" id="1969733"/>
    <lineage>
        <taxon>Bacteria</taxon>
        <taxon>Pseudomonadati</taxon>
        <taxon>Thermodesulfobacteriota</taxon>
        <taxon>Desulfuromonadia</taxon>
        <taxon>Desulfuromonadales</taxon>
        <taxon>Geothermobacteraceae</taxon>
        <taxon>Geothermobacter</taxon>
    </lineage>
</organism>
<protein>
    <submittedName>
        <fullName evidence="1">Uncharacterized protein</fullName>
    </submittedName>
</protein>
<dbReference type="RefSeq" id="WP_103116655.1">
    <property type="nucleotide sequence ID" value="NZ_PPFX01000049.1"/>
</dbReference>
<evidence type="ECO:0000313" key="1">
    <source>
        <dbReference type="EMBL" id="PNU18804.1"/>
    </source>
</evidence>
<dbReference type="Proteomes" id="UP000236340">
    <property type="component" value="Unassembled WGS sequence"/>
</dbReference>
<evidence type="ECO:0000313" key="2">
    <source>
        <dbReference type="Proteomes" id="UP000236340"/>
    </source>
</evidence>
<comment type="caution">
    <text evidence="1">The sequence shown here is derived from an EMBL/GenBank/DDBJ whole genome shotgun (WGS) entry which is preliminary data.</text>
</comment>
<sequence length="71" mass="7885">MGFAIRMFSNREGGCGKESEKFKESLNGCGKEVEVVAGRVDTRFPTMHNLGTIPGLSIKWYYVPACIWGQV</sequence>
<gene>
    <name evidence="1" type="ORF">C2E25_15615</name>
</gene>
<proteinExistence type="predicted"/>